<evidence type="ECO:0000256" key="1">
    <source>
        <dbReference type="ARBA" id="ARBA00004651"/>
    </source>
</evidence>
<dbReference type="EMBL" id="JAFICZ010000001">
    <property type="protein sequence ID" value="MBP1290948.1"/>
    <property type="molecule type" value="Genomic_DNA"/>
</dbReference>
<organism evidence="8 9">
    <name type="scientific">Bradyrhizobium elkanii</name>
    <dbReference type="NCBI Taxonomy" id="29448"/>
    <lineage>
        <taxon>Bacteria</taxon>
        <taxon>Pseudomonadati</taxon>
        <taxon>Pseudomonadota</taxon>
        <taxon>Alphaproteobacteria</taxon>
        <taxon>Hyphomicrobiales</taxon>
        <taxon>Nitrobacteraceae</taxon>
        <taxon>Bradyrhizobium</taxon>
    </lineage>
</organism>
<dbReference type="AlphaFoldDB" id="A0A8I2C1P5"/>
<proteinExistence type="predicted"/>
<dbReference type="Pfam" id="PF06472">
    <property type="entry name" value="ABC_membrane_2"/>
    <property type="match status" value="1"/>
</dbReference>
<evidence type="ECO:0000256" key="2">
    <source>
        <dbReference type="ARBA" id="ARBA00022448"/>
    </source>
</evidence>
<feature type="transmembrane region" description="Helical" evidence="6">
    <location>
        <begin position="73"/>
        <end position="94"/>
    </location>
</feature>
<dbReference type="Proteomes" id="UP000673383">
    <property type="component" value="Unassembled WGS sequence"/>
</dbReference>
<evidence type="ECO:0000313" key="8">
    <source>
        <dbReference type="EMBL" id="MBP1290948.1"/>
    </source>
</evidence>
<keyword evidence="5 6" id="KW-0472">Membrane</keyword>
<evidence type="ECO:0000313" key="9">
    <source>
        <dbReference type="Proteomes" id="UP000673383"/>
    </source>
</evidence>
<feature type="domain" description="ABC transmembrane type-1" evidence="7">
    <location>
        <begin position="290"/>
        <end position="378"/>
    </location>
</feature>
<evidence type="ECO:0000256" key="3">
    <source>
        <dbReference type="ARBA" id="ARBA00022692"/>
    </source>
</evidence>
<feature type="transmembrane region" description="Helical" evidence="6">
    <location>
        <begin position="195"/>
        <end position="214"/>
    </location>
</feature>
<comment type="subcellular location">
    <subcellularLocation>
        <location evidence="1">Cell membrane</location>
        <topology evidence="1">Multi-pass membrane protein</topology>
    </subcellularLocation>
</comment>
<dbReference type="SUPFAM" id="SSF90123">
    <property type="entry name" value="ABC transporter transmembrane region"/>
    <property type="match status" value="1"/>
</dbReference>
<protein>
    <submittedName>
        <fullName evidence="8">ABC-type uncharacterized transport system fused permease/ATPase subunit</fullName>
    </submittedName>
</protein>
<evidence type="ECO:0000256" key="4">
    <source>
        <dbReference type="ARBA" id="ARBA00022989"/>
    </source>
</evidence>
<evidence type="ECO:0000256" key="6">
    <source>
        <dbReference type="SAM" id="Phobius"/>
    </source>
</evidence>
<reference evidence="8" key="1">
    <citation type="submission" date="2021-02" db="EMBL/GenBank/DDBJ databases">
        <title>Genomic Encyclopedia of Type Strains, Phase IV (KMG-V): Genome sequencing to study the core and pangenomes of soil and plant-associated prokaryotes.</title>
        <authorList>
            <person name="Whitman W."/>
        </authorList>
    </citation>
    <scope>NUCLEOTIDE SEQUENCE</scope>
    <source>
        <strain evidence="8">USDA 406</strain>
    </source>
</reference>
<accession>A0A8I2C1P5</accession>
<comment type="caution">
    <text evidence="8">The sequence shown here is derived from an EMBL/GenBank/DDBJ whole genome shotgun (WGS) entry which is preliminary data.</text>
</comment>
<dbReference type="PANTHER" id="PTHR11384">
    <property type="entry name" value="ATP-BINDING CASSETTE, SUB-FAMILY D MEMBER"/>
    <property type="match status" value="1"/>
</dbReference>
<feature type="transmembrane region" description="Helical" evidence="6">
    <location>
        <begin position="234"/>
        <end position="254"/>
    </location>
</feature>
<dbReference type="InterPro" id="IPR011527">
    <property type="entry name" value="ABC1_TM_dom"/>
</dbReference>
<keyword evidence="3 6" id="KW-0812">Transmembrane</keyword>
<dbReference type="GO" id="GO:0005886">
    <property type="term" value="C:plasma membrane"/>
    <property type="evidence" value="ECO:0007669"/>
    <property type="project" value="UniProtKB-SubCell"/>
</dbReference>
<dbReference type="GO" id="GO:0005524">
    <property type="term" value="F:ATP binding"/>
    <property type="evidence" value="ECO:0007669"/>
    <property type="project" value="InterPro"/>
</dbReference>
<dbReference type="PANTHER" id="PTHR11384:SF59">
    <property type="entry name" value="LYSOSOMAL COBALAMIN TRANSPORTER ABCD4"/>
    <property type="match status" value="1"/>
</dbReference>
<dbReference type="InterPro" id="IPR050835">
    <property type="entry name" value="ABC_transporter_sub-D"/>
</dbReference>
<feature type="transmembrane region" description="Helical" evidence="6">
    <location>
        <begin position="114"/>
        <end position="136"/>
    </location>
</feature>
<sequence length="419" mass="46845">MGAFSVRCSKCNPLKYIDRPPTGAFAQDQAFGDERPLVVKPMSEEHEDNRQREWRRFWGSASGLWRDLSAWRIWLVCASLVGVVALQLYVQFRLNYWNRDFFNALESRDPLRLHAQAILLIPLCGASIALAAMSVWGRMTVQRKWREWLTNNLIDYWIENDRYAGLARVQGDQKIIPEYRISEDVRIATDAPIDFALGIVSSLLTAVIFVQVLWSVGGEASFSVSGYQFWIPGYLVGSVAVYSGIVTIAMVLVGSPLTSVIQIKNQAEAELITAAHLLRDIGEGVMPKLQEAEARRGLQQALRNVLARWRRLCWQLVRNTLVSQGNTLLAPVVGLVLCSPKFLAGTMTLGELTQAAAAFTLVQSSFNWLVDNYGRLADWVSSLERVGRLLLALDELDRGIVPTAREETPILGGSITPLR</sequence>
<evidence type="ECO:0000259" key="7">
    <source>
        <dbReference type="PROSITE" id="PS50929"/>
    </source>
</evidence>
<dbReference type="GO" id="GO:0140359">
    <property type="term" value="F:ABC-type transporter activity"/>
    <property type="evidence" value="ECO:0007669"/>
    <property type="project" value="InterPro"/>
</dbReference>
<evidence type="ECO:0000256" key="5">
    <source>
        <dbReference type="ARBA" id="ARBA00023136"/>
    </source>
</evidence>
<dbReference type="PROSITE" id="PS50929">
    <property type="entry name" value="ABC_TM1F"/>
    <property type="match status" value="1"/>
</dbReference>
<dbReference type="InterPro" id="IPR036640">
    <property type="entry name" value="ABC1_TM_sf"/>
</dbReference>
<dbReference type="Gene3D" id="1.20.1560.10">
    <property type="entry name" value="ABC transporter type 1, transmembrane domain"/>
    <property type="match status" value="1"/>
</dbReference>
<keyword evidence="4 6" id="KW-1133">Transmembrane helix</keyword>
<name>A0A8I2C1P5_BRAEL</name>
<gene>
    <name evidence="8" type="ORF">JOH49_000701</name>
</gene>
<keyword evidence="2" id="KW-0813">Transport</keyword>